<sequence>MVMEKLGYTINKPNLDAIFGALADPTRRAILSRLVDGEASVNEIAAPFSISQPAVSKHLKVLERAGLIERDLVEQRRPARLKVQNMALAVEWLNEFKAFWGTSFDQLDNVLFKMKLSNEKEIK</sequence>
<dbReference type="SMART" id="SM00418">
    <property type="entry name" value="HTH_ARSR"/>
    <property type="match status" value="1"/>
</dbReference>
<feature type="domain" description="HTH arsR-type" evidence="1">
    <location>
        <begin position="7"/>
        <end position="101"/>
    </location>
</feature>
<dbReference type="InterPro" id="IPR036388">
    <property type="entry name" value="WH-like_DNA-bd_sf"/>
</dbReference>
<dbReference type="InterPro" id="IPR001845">
    <property type="entry name" value="HTH_ArsR_DNA-bd_dom"/>
</dbReference>
<reference evidence="2" key="1">
    <citation type="submission" date="2018-06" db="EMBL/GenBank/DDBJ databases">
        <authorList>
            <person name="Zhirakovskaya E."/>
        </authorList>
    </citation>
    <scope>NUCLEOTIDE SEQUENCE</scope>
</reference>
<dbReference type="NCBIfam" id="NF033788">
    <property type="entry name" value="HTH_metalloreg"/>
    <property type="match status" value="1"/>
</dbReference>
<dbReference type="CDD" id="cd00090">
    <property type="entry name" value="HTH_ARSR"/>
    <property type="match status" value="1"/>
</dbReference>
<proteinExistence type="predicted"/>
<dbReference type="GO" id="GO:0003700">
    <property type="term" value="F:DNA-binding transcription factor activity"/>
    <property type="evidence" value="ECO:0007669"/>
    <property type="project" value="InterPro"/>
</dbReference>
<dbReference type="EMBL" id="UOFE01000028">
    <property type="protein sequence ID" value="VAW52531.1"/>
    <property type="molecule type" value="Genomic_DNA"/>
</dbReference>
<dbReference type="InterPro" id="IPR011991">
    <property type="entry name" value="ArsR-like_HTH"/>
</dbReference>
<dbReference type="PANTHER" id="PTHR38600">
    <property type="entry name" value="TRANSCRIPTIONAL REGULATORY PROTEIN"/>
    <property type="match status" value="1"/>
</dbReference>
<dbReference type="SUPFAM" id="SSF46785">
    <property type="entry name" value="Winged helix' DNA-binding domain"/>
    <property type="match status" value="1"/>
</dbReference>
<evidence type="ECO:0000313" key="2">
    <source>
        <dbReference type="EMBL" id="VAW52531.1"/>
    </source>
</evidence>
<name>A0A3B0WB83_9ZZZZ</name>
<dbReference type="PANTHER" id="PTHR38600:SF2">
    <property type="entry name" value="SLL0088 PROTEIN"/>
    <property type="match status" value="1"/>
</dbReference>
<dbReference type="Gene3D" id="1.10.10.10">
    <property type="entry name" value="Winged helix-like DNA-binding domain superfamily/Winged helix DNA-binding domain"/>
    <property type="match status" value="1"/>
</dbReference>
<dbReference type="AlphaFoldDB" id="A0A3B0WB83"/>
<protein>
    <submittedName>
        <fullName evidence="2">Transcriptional regulator, ArsR family</fullName>
    </submittedName>
</protein>
<dbReference type="PROSITE" id="PS50987">
    <property type="entry name" value="HTH_ARSR_2"/>
    <property type="match status" value="1"/>
</dbReference>
<dbReference type="Pfam" id="PF12840">
    <property type="entry name" value="HTH_20"/>
    <property type="match status" value="1"/>
</dbReference>
<accession>A0A3B0WB83</accession>
<dbReference type="PRINTS" id="PR00778">
    <property type="entry name" value="HTHARSR"/>
</dbReference>
<dbReference type="InterPro" id="IPR036390">
    <property type="entry name" value="WH_DNA-bd_sf"/>
</dbReference>
<organism evidence="2">
    <name type="scientific">hydrothermal vent metagenome</name>
    <dbReference type="NCBI Taxonomy" id="652676"/>
    <lineage>
        <taxon>unclassified sequences</taxon>
        <taxon>metagenomes</taxon>
        <taxon>ecological metagenomes</taxon>
    </lineage>
</organism>
<evidence type="ECO:0000259" key="1">
    <source>
        <dbReference type="PROSITE" id="PS50987"/>
    </source>
</evidence>
<gene>
    <name evidence="2" type="ORF">MNBD_GAMMA05-1117</name>
</gene>